<dbReference type="RefSeq" id="WP_308732176.1">
    <property type="nucleotide sequence ID" value="NZ_JAJEQN010000037.1"/>
</dbReference>
<dbReference type="EMBL" id="JAJEQN010000037">
    <property type="protein sequence ID" value="MCC2222477.1"/>
    <property type="molecule type" value="Genomic_DNA"/>
</dbReference>
<dbReference type="PROSITE" id="PS50846">
    <property type="entry name" value="HMA_2"/>
    <property type="match status" value="1"/>
</dbReference>
<name>A0AAE3JE81_9FIRM</name>
<evidence type="ECO:0000259" key="1">
    <source>
        <dbReference type="PROSITE" id="PS50846"/>
    </source>
</evidence>
<evidence type="ECO:0000313" key="3">
    <source>
        <dbReference type="Proteomes" id="UP001198200"/>
    </source>
</evidence>
<feature type="domain" description="HMA" evidence="1">
    <location>
        <begin position="1"/>
        <end position="69"/>
    </location>
</feature>
<proteinExistence type="predicted"/>
<dbReference type="InterPro" id="IPR036163">
    <property type="entry name" value="HMA_dom_sf"/>
</dbReference>
<organism evidence="2 3">
    <name type="scientific">Anthropogastromicrobium aceti</name>
    <dbReference type="NCBI Taxonomy" id="2981768"/>
    <lineage>
        <taxon>Bacteria</taxon>
        <taxon>Bacillati</taxon>
        <taxon>Bacillota</taxon>
        <taxon>Clostridia</taxon>
        <taxon>Lachnospirales</taxon>
        <taxon>Lachnospiraceae</taxon>
        <taxon>Anthropogastromicrobium</taxon>
    </lineage>
</organism>
<reference evidence="2 3" key="1">
    <citation type="submission" date="2021-10" db="EMBL/GenBank/DDBJ databases">
        <title>Anaerobic single-cell dispensing facilitates the cultivation of human gut bacteria.</title>
        <authorList>
            <person name="Afrizal A."/>
        </authorList>
    </citation>
    <scope>NUCLEOTIDE SEQUENCE [LARGE SCALE GENOMIC DNA]</scope>
    <source>
        <strain evidence="2 3">CLA-AA-H224</strain>
    </source>
</reference>
<keyword evidence="3" id="KW-1185">Reference proteome</keyword>
<dbReference type="InterPro" id="IPR006121">
    <property type="entry name" value="HMA_dom"/>
</dbReference>
<comment type="caution">
    <text evidence="2">The sequence shown here is derived from an EMBL/GenBank/DDBJ whole genome shotgun (WGS) entry which is preliminary data.</text>
</comment>
<dbReference type="Proteomes" id="UP001198200">
    <property type="component" value="Unassembled WGS sequence"/>
</dbReference>
<evidence type="ECO:0000313" key="2">
    <source>
        <dbReference type="EMBL" id="MCC2222477.1"/>
    </source>
</evidence>
<dbReference type="Gene3D" id="3.30.70.100">
    <property type="match status" value="1"/>
</dbReference>
<protein>
    <submittedName>
        <fullName evidence="2">Cation transporter</fullName>
    </submittedName>
</protein>
<dbReference type="AlphaFoldDB" id="A0AAE3JE81"/>
<sequence length="72" mass="7954">MKKTYKIEVDCANCANLMENAARKTSGVQSATVNFMTQKMIVEFAEGQESASVMDAVQKACKKVEPDCEIFL</sequence>
<dbReference type="SUPFAM" id="SSF55008">
    <property type="entry name" value="HMA, heavy metal-associated domain"/>
    <property type="match status" value="1"/>
</dbReference>
<dbReference type="CDD" id="cd00371">
    <property type="entry name" value="HMA"/>
    <property type="match status" value="1"/>
</dbReference>
<accession>A0AAE3JE81</accession>
<dbReference type="Pfam" id="PF00403">
    <property type="entry name" value="HMA"/>
    <property type="match status" value="1"/>
</dbReference>
<dbReference type="GO" id="GO:0046872">
    <property type="term" value="F:metal ion binding"/>
    <property type="evidence" value="ECO:0007669"/>
    <property type="project" value="InterPro"/>
</dbReference>
<gene>
    <name evidence="2" type="ORF">LKD48_12685</name>
</gene>